<evidence type="ECO:0000256" key="1">
    <source>
        <dbReference type="SAM" id="Phobius"/>
    </source>
</evidence>
<accession>A0ABQ1UQS8</accession>
<keyword evidence="1" id="KW-1133">Transmembrane helix</keyword>
<name>A0ABQ1UQS8_9FLAO</name>
<gene>
    <name evidence="2" type="ORF">GCM10011518_37280</name>
</gene>
<keyword evidence="3" id="KW-1185">Reference proteome</keyword>
<sequence length="61" mass="6640">MMSKMTVSNTTLSTASGTFLSILPNLNSEDVLKTVLLAVIGAVVSFTLSFVFKILIAKYRR</sequence>
<keyword evidence="1" id="KW-0812">Transmembrane</keyword>
<dbReference type="EMBL" id="BMKP01000010">
    <property type="protein sequence ID" value="GGF24501.1"/>
    <property type="molecule type" value="Genomic_DNA"/>
</dbReference>
<keyword evidence="1" id="KW-0472">Membrane</keyword>
<protein>
    <submittedName>
        <fullName evidence="2">Uncharacterized protein</fullName>
    </submittedName>
</protein>
<comment type="caution">
    <text evidence="2">The sequence shown here is derived from an EMBL/GenBank/DDBJ whole genome shotgun (WGS) entry which is preliminary data.</text>
</comment>
<evidence type="ECO:0000313" key="3">
    <source>
        <dbReference type="Proteomes" id="UP000655016"/>
    </source>
</evidence>
<evidence type="ECO:0000313" key="2">
    <source>
        <dbReference type="EMBL" id="GGF24501.1"/>
    </source>
</evidence>
<proteinExistence type="predicted"/>
<reference evidence="3" key="1">
    <citation type="journal article" date="2019" name="Int. J. Syst. Evol. Microbiol.">
        <title>The Global Catalogue of Microorganisms (GCM) 10K type strain sequencing project: providing services to taxonomists for standard genome sequencing and annotation.</title>
        <authorList>
            <consortium name="The Broad Institute Genomics Platform"/>
            <consortium name="The Broad Institute Genome Sequencing Center for Infectious Disease"/>
            <person name="Wu L."/>
            <person name="Ma J."/>
        </authorList>
    </citation>
    <scope>NUCLEOTIDE SEQUENCE [LARGE SCALE GENOMIC DNA]</scope>
    <source>
        <strain evidence="3">CGMCC 1.16060</strain>
    </source>
</reference>
<organism evidence="2 3">
    <name type="scientific">Flavobacterium limi</name>
    <dbReference type="NCBI Taxonomy" id="2045105"/>
    <lineage>
        <taxon>Bacteria</taxon>
        <taxon>Pseudomonadati</taxon>
        <taxon>Bacteroidota</taxon>
        <taxon>Flavobacteriia</taxon>
        <taxon>Flavobacteriales</taxon>
        <taxon>Flavobacteriaceae</taxon>
        <taxon>Flavobacterium</taxon>
    </lineage>
</organism>
<feature type="transmembrane region" description="Helical" evidence="1">
    <location>
        <begin position="38"/>
        <end position="56"/>
    </location>
</feature>
<dbReference type="Proteomes" id="UP000655016">
    <property type="component" value="Unassembled WGS sequence"/>
</dbReference>